<keyword evidence="2" id="KW-0378">Hydrolase</keyword>
<dbReference type="Pfam" id="PF13614">
    <property type="entry name" value="AAA_31"/>
    <property type="match status" value="1"/>
</dbReference>
<proteinExistence type="predicted"/>
<comment type="caution">
    <text evidence="2">The sequence shown here is derived from an EMBL/GenBank/DDBJ whole genome shotgun (WGS) entry which is preliminary data.</text>
</comment>
<evidence type="ECO:0000313" key="3">
    <source>
        <dbReference type="Proteomes" id="UP000328848"/>
    </source>
</evidence>
<evidence type="ECO:0000313" key="2">
    <source>
        <dbReference type="EMBL" id="VGQ13818.1"/>
    </source>
</evidence>
<dbReference type="Gene3D" id="3.40.50.300">
    <property type="entry name" value="P-loop containing nucleotide triphosphate hydrolases"/>
    <property type="match status" value="1"/>
</dbReference>
<dbReference type="Proteomes" id="UP000328848">
    <property type="component" value="Unassembled WGS sequence"/>
</dbReference>
<sequence>MESIVFFNNKGGVGKTTLLCNVAAYLSLELNKKVLVVDADPQCNTTSYCLGEQKISQIYSNEKRITIEHFLNPVRRGKGYASERIVPIKTGRFGFDLIPGDPKLALSEDFLASDWDPAVAGKPRGMQTTFVFSHLSSLYNDYDYVLYDVGPSLGALNRAIIISCDFFIIPMSVDMFSLLALNNINLSLKNWMNGIKAGLKNHIAEEGEEFTIGNESLECNLQFLGYAMQQYRGKTVRGEKVKVNAYEKIALKVPKIIKTEIVANYSHNKNIDFELGQIENMYSLIPLSQLANAPIFCLKNKDGVVGSHFSKVNDAKKLFDSICLNILKNIEAVKP</sequence>
<dbReference type="InterPro" id="IPR027417">
    <property type="entry name" value="P-loop_NTPase"/>
</dbReference>
<evidence type="ECO:0000259" key="1">
    <source>
        <dbReference type="Pfam" id="PF13614"/>
    </source>
</evidence>
<dbReference type="SUPFAM" id="SSF52540">
    <property type="entry name" value="P-loop containing nucleoside triphosphate hydrolases"/>
    <property type="match status" value="1"/>
</dbReference>
<accession>A0A8B6J0S2</accession>
<reference evidence="2 3" key="1">
    <citation type="submission" date="2019-04" db="EMBL/GenBank/DDBJ databases">
        <authorList>
            <person name="Brisse S."/>
            <person name="Rodrigues C."/>
        </authorList>
    </citation>
    <scope>NUCLEOTIDE SEQUENCE [LARGE SCALE GENOMIC DNA]</scope>
    <source>
        <strain evidence="2">SB5857</strain>
    </source>
</reference>
<dbReference type="PANTHER" id="PTHR13696:SF52">
    <property type="entry name" value="PARA FAMILY PROTEIN CT_582"/>
    <property type="match status" value="1"/>
</dbReference>
<organism evidence="2 3">
    <name type="scientific">Klebsiella africana</name>
    <dbReference type="NCBI Taxonomy" id="2489010"/>
    <lineage>
        <taxon>Bacteria</taxon>
        <taxon>Pseudomonadati</taxon>
        <taxon>Pseudomonadota</taxon>
        <taxon>Gammaproteobacteria</taxon>
        <taxon>Enterobacterales</taxon>
        <taxon>Enterobacteriaceae</taxon>
        <taxon>Klebsiella/Raoultella group</taxon>
        <taxon>Klebsiella</taxon>
    </lineage>
</organism>
<dbReference type="AlphaFoldDB" id="A0A8B6J0S2"/>
<dbReference type="EMBL" id="CAAHGQ010000032">
    <property type="protein sequence ID" value="VGQ13818.1"/>
    <property type="molecule type" value="Genomic_DNA"/>
</dbReference>
<dbReference type="InterPro" id="IPR050678">
    <property type="entry name" value="DNA_Partitioning_ATPase"/>
</dbReference>
<feature type="domain" description="AAA" evidence="1">
    <location>
        <begin position="1"/>
        <end position="190"/>
    </location>
</feature>
<dbReference type="CDD" id="cd02042">
    <property type="entry name" value="ParAB_family"/>
    <property type="match status" value="1"/>
</dbReference>
<protein>
    <submittedName>
        <fullName evidence="2">Chromosome-partitioning ATPase Soj</fullName>
        <ecNumber evidence="2">3.6.-.-</ecNumber>
    </submittedName>
</protein>
<gene>
    <name evidence="2" type="primary">soj</name>
    <name evidence="2" type="ORF">SB5857_04811</name>
</gene>
<dbReference type="GO" id="GO:0016787">
    <property type="term" value="F:hydrolase activity"/>
    <property type="evidence" value="ECO:0007669"/>
    <property type="project" value="UniProtKB-KW"/>
</dbReference>
<dbReference type="RefSeq" id="WP_168435357.1">
    <property type="nucleotide sequence ID" value="NZ_CAAHGQ010000032.1"/>
</dbReference>
<dbReference type="EC" id="3.6.-.-" evidence="2"/>
<name>A0A8B6J0S2_9ENTR</name>
<dbReference type="PANTHER" id="PTHR13696">
    <property type="entry name" value="P-LOOP CONTAINING NUCLEOSIDE TRIPHOSPHATE HYDROLASE"/>
    <property type="match status" value="1"/>
</dbReference>
<dbReference type="InterPro" id="IPR025669">
    <property type="entry name" value="AAA_dom"/>
</dbReference>